<dbReference type="InterPro" id="IPR052032">
    <property type="entry name" value="ATP-dep_AA_Ligase"/>
</dbReference>
<name>A0A2K3YQE4_9STAP</name>
<dbReference type="PANTHER" id="PTHR43585">
    <property type="entry name" value="FUMIPYRROLE BIOSYNTHESIS PROTEIN C"/>
    <property type="match status" value="1"/>
</dbReference>
<keyword evidence="3 4" id="KW-0067">ATP-binding</keyword>
<dbReference type="GO" id="GO:0016874">
    <property type="term" value="F:ligase activity"/>
    <property type="evidence" value="ECO:0007669"/>
    <property type="project" value="UniProtKB-KW"/>
</dbReference>
<dbReference type="Proteomes" id="UP000242752">
    <property type="component" value="Unassembled WGS sequence"/>
</dbReference>
<organism evidence="6 7">
    <name type="scientific">Staphylococcus rostri</name>
    <dbReference type="NCBI Taxonomy" id="522262"/>
    <lineage>
        <taxon>Bacteria</taxon>
        <taxon>Bacillati</taxon>
        <taxon>Bacillota</taxon>
        <taxon>Bacilli</taxon>
        <taxon>Bacillales</taxon>
        <taxon>Staphylococcaceae</taxon>
        <taxon>Staphylococcus</taxon>
    </lineage>
</organism>
<sequence length="417" mass="47075">MTEYLLLLGAEQFLRERSYAGGKAVGDFQVWTAIKNAKYNYNAYFDFCLDADPLNYEALKQQIDLYQSEGYTLKAVVPLNDWTLKVANQLNATYGLPYLKEEVVEACRNKYEMKQLFQQHGVSTAKSKKFSSLEQLKALVNEYTFPVIIKPVDFGGSGGVYLANNLEECLDAYAQSQKVMAQYADAFKVSKNEFLIESYIESDDEVSVEVLCGEDFQQVITVTEKYLSPKPWFTEMGHVVPSHRYQDSQLNQLAIDACKALGIDRGVAHVEIKVKGHELYVIEAAARPGGDAIMDLIESSYGINPYQLHTMMYLDNEIQPNFDFTPTQTSAIAFLKAPMGEIKQINYPDISTDKEIVRVNLLKKVGDVAGNPENWSSREGLVQFTFSQLPTTKIDRHIEKSQQLAEQIFDYGAASHE</sequence>
<dbReference type="GO" id="GO:0046872">
    <property type="term" value="F:metal ion binding"/>
    <property type="evidence" value="ECO:0007669"/>
    <property type="project" value="InterPro"/>
</dbReference>
<keyword evidence="2 4" id="KW-0547">Nucleotide-binding</keyword>
<dbReference type="PANTHER" id="PTHR43585:SF2">
    <property type="entry name" value="ATP-GRASP ENZYME FSQD"/>
    <property type="match status" value="1"/>
</dbReference>
<dbReference type="PROSITE" id="PS50975">
    <property type="entry name" value="ATP_GRASP"/>
    <property type="match status" value="1"/>
</dbReference>
<dbReference type="InterPro" id="IPR011761">
    <property type="entry name" value="ATP-grasp"/>
</dbReference>
<dbReference type="RefSeq" id="WP_103358059.1">
    <property type="nucleotide sequence ID" value="NZ_PPRF01000033.1"/>
</dbReference>
<dbReference type="AlphaFoldDB" id="A0A2K3YQE4"/>
<dbReference type="Pfam" id="PF13535">
    <property type="entry name" value="ATP-grasp_4"/>
    <property type="match status" value="1"/>
</dbReference>
<evidence type="ECO:0000256" key="1">
    <source>
        <dbReference type="ARBA" id="ARBA00022598"/>
    </source>
</evidence>
<evidence type="ECO:0000313" key="7">
    <source>
        <dbReference type="Proteomes" id="UP000242752"/>
    </source>
</evidence>
<keyword evidence="1" id="KW-0436">Ligase</keyword>
<evidence type="ECO:0000256" key="2">
    <source>
        <dbReference type="ARBA" id="ARBA00022741"/>
    </source>
</evidence>
<gene>
    <name evidence="6" type="ORF">CD122_05825</name>
</gene>
<keyword evidence="7" id="KW-1185">Reference proteome</keyword>
<protein>
    <recommendedName>
        <fullName evidence="5">ATP-grasp domain-containing protein</fullName>
    </recommendedName>
</protein>
<evidence type="ECO:0000313" key="6">
    <source>
        <dbReference type="EMBL" id="PNZ27801.1"/>
    </source>
</evidence>
<dbReference type="SUPFAM" id="SSF56059">
    <property type="entry name" value="Glutathione synthetase ATP-binding domain-like"/>
    <property type="match status" value="1"/>
</dbReference>
<dbReference type="OrthoDB" id="9803907at2"/>
<feature type="domain" description="ATP-grasp" evidence="5">
    <location>
        <begin position="114"/>
        <end position="314"/>
    </location>
</feature>
<accession>A0A2K3YQE4</accession>
<evidence type="ECO:0000256" key="4">
    <source>
        <dbReference type="PROSITE-ProRule" id="PRU00409"/>
    </source>
</evidence>
<proteinExistence type="predicted"/>
<reference evidence="6 7" key="1">
    <citation type="submission" date="2017-08" db="EMBL/GenBank/DDBJ databases">
        <title>Draft genome sequences of 64 type strains of genus Staph aureus.</title>
        <authorList>
            <person name="Cole K."/>
            <person name="Golubchik T."/>
            <person name="Russell J."/>
            <person name="Foster D."/>
            <person name="Llewelyn M."/>
            <person name="Wilson D."/>
            <person name="Crook D."/>
            <person name="Paul J."/>
        </authorList>
    </citation>
    <scope>NUCLEOTIDE SEQUENCE [LARGE SCALE GENOMIC DNA]</scope>
    <source>
        <strain evidence="6 7">DSM 21968</strain>
    </source>
</reference>
<evidence type="ECO:0000256" key="3">
    <source>
        <dbReference type="ARBA" id="ARBA00022840"/>
    </source>
</evidence>
<dbReference type="Gene3D" id="3.30.470.20">
    <property type="entry name" value="ATP-grasp fold, B domain"/>
    <property type="match status" value="1"/>
</dbReference>
<dbReference type="GO" id="GO:0005524">
    <property type="term" value="F:ATP binding"/>
    <property type="evidence" value="ECO:0007669"/>
    <property type="project" value="UniProtKB-UniRule"/>
</dbReference>
<dbReference type="EMBL" id="PPRF01000033">
    <property type="protein sequence ID" value="PNZ27801.1"/>
    <property type="molecule type" value="Genomic_DNA"/>
</dbReference>
<comment type="caution">
    <text evidence="6">The sequence shown here is derived from an EMBL/GenBank/DDBJ whole genome shotgun (WGS) entry which is preliminary data.</text>
</comment>
<evidence type="ECO:0000259" key="5">
    <source>
        <dbReference type="PROSITE" id="PS50975"/>
    </source>
</evidence>